<organism evidence="1 2">
    <name type="scientific">Brachionus plicatilis</name>
    <name type="common">Marine rotifer</name>
    <name type="synonym">Brachionus muelleri</name>
    <dbReference type="NCBI Taxonomy" id="10195"/>
    <lineage>
        <taxon>Eukaryota</taxon>
        <taxon>Metazoa</taxon>
        <taxon>Spiralia</taxon>
        <taxon>Gnathifera</taxon>
        <taxon>Rotifera</taxon>
        <taxon>Eurotatoria</taxon>
        <taxon>Monogononta</taxon>
        <taxon>Pseudotrocha</taxon>
        <taxon>Ploima</taxon>
        <taxon>Brachionidae</taxon>
        <taxon>Brachionus</taxon>
    </lineage>
</organism>
<evidence type="ECO:0000313" key="2">
    <source>
        <dbReference type="Proteomes" id="UP000276133"/>
    </source>
</evidence>
<comment type="caution">
    <text evidence="1">The sequence shown here is derived from an EMBL/GenBank/DDBJ whole genome shotgun (WGS) entry which is preliminary data.</text>
</comment>
<gene>
    <name evidence="1" type="ORF">BpHYR1_013271</name>
</gene>
<protein>
    <submittedName>
        <fullName evidence="1">Uncharacterized protein</fullName>
    </submittedName>
</protein>
<evidence type="ECO:0000313" key="1">
    <source>
        <dbReference type="EMBL" id="RNA37949.1"/>
    </source>
</evidence>
<keyword evidence="2" id="KW-1185">Reference proteome</keyword>
<dbReference type="Proteomes" id="UP000276133">
    <property type="component" value="Unassembled WGS sequence"/>
</dbReference>
<proteinExistence type="predicted"/>
<dbReference type="EMBL" id="REGN01000956">
    <property type="protein sequence ID" value="RNA37949.1"/>
    <property type="molecule type" value="Genomic_DNA"/>
</dbReference>
<dbReference type="AlphaFoldDB" id="A0A3M7SQE6"/>
<accession>A0A3M7SQE6</accession>
<name>A0A3M7SQE6_BRAPC</name>
<reference evidence="1 2" key="1">
    <citation type="journal article" date="2018" name="Sci. Rep.">
        <title>Genomic signatures of local adaptation to the degree of environmental predictability in rotifers.</title>
        <authorList>
            <person name="Franch-Gras L."/>
            <person name="Hahn C."/>
            <person name="Garcia-Roger E.M."/>
            <person name="Carmona M.J."/>
            <person name="Serra M."/>
            <person name="Gomez A."/>
        </authorList>
    </citation>
    <scope>NUCLEOTIDE SEQUENCE [LARGE SCALE GENOMIC DNA]</scope>
    <source>
        <strain evidence="1">HYR1</strain>
    </source>
</reference>
<sequence>MPASPVSVNRFALIQTSFIRNFWVSNQFPLFPIPFSILTNRTKMFGLFCDSNKNFILPVFAKLRLSFDHLLNAPSNKVVLEFNLRIPKSKLSEIIAKKDYWLSRDSSNSY</sequence>